<sequence length="356" mass="38849">MWRFIVSSCFKWEEIMNFNKNQSRRAFLKNSAAAGASALAASTLFSTGAFASAKTLKVGHIEAPNSATQKAYEAFAQKVAERTNGSVNVEIYPAGQLGGLRDLYEGLRFGSVEMTSSGPDYVSNLVPVVVAGSLYYLWESNDHAREMLSGANGAIFNKALIEKAQIRNLAWGNLGFRSVFTNNRPIETPEDLKGLKIRVPEAKLHLEPMKAFGALPVGVPYAEVYTSLQTDVVSGAEGVPSAVLQQKFNEVSKYYSLTEHLFNPLMITISERFYQSLSTAEQEAVTESAREAWADEWDAAIVDNSAALDKIAAGGVVINRPDKAAFAEIAQTSWASVLDPVGDEAWDIVKTFQRKA</sequence>
<evidence type="ECO:0000256" key="3">
    <source>
        <dbReference type="ARBA" id="ARBA00022448"/>
    </source>
</evidence>
<comment type="caution">
    <text evidence="5">The sequence shown here is derived from an EMBL/GenBank/DDBJ whole genome shotgun (WGS) entry which is preliminary data.</text>
</comment>
<dbReference type="InterPro" id="IPR019546">
    <property type="entry name" value="TAT_signal_bac_arc"/>
</dbReference>
<dbReference type="InterPro" id="IPR004682">
    <property type="entry name" value="TRAP_DctP"/>
</dbReference>
<comment type="similarity">
    <text evidence="2">Belongs to the bacterial solute-binding protein 7 family.</text>
</comment>
<dbReference type="InterPro" id="IPR038404">
    <property type="entry name" value="TRAP_DctP_sf"/>
</dbReference>
<name>A0A358HQL0_9PROT</name>
<dbReference type="InterPro" id="IPR006311">
    <property type="entry name" value="TAT_signal"/>
</dbReference>
<dbReference type="NCBIfam" id="TIGR00787">
    <property type="entry name" value="dctP"/>
    <property type="match status" value="1"/>
</dbReference>
<protein>
    <recommendedName>
        <fullName evidence="9">C4-dicarboxylate ABC transporter substrate-binding protein</fullName>
    </recommendedName>
</protein>
<evidence type="ECO:0000313" key="5">
    <source>
        <dbReference type="EMBL" id="HBU97440.1"/>
    </source>
</evidence>
<dbReference type="PANTHER" id="PTHR33376">
    <property type="match status" value="1"/>
</dbReference>
<gene>
    <name evidence="5" type="ORF">DEF21_05990</name>
    <name evidence="6" type="ORF">DHR80_12970</name>
</gene>
<evidence type="ECO:0000256" key="4">
    <source>
        <dbReference type="ARBA" id="ARBA00022729"/>
    </source>
</evidence>
<reference evidence="7 8" key="1">
    <citation type="journal article" date="2018" name="Nat. Biotechnol.">
        <title>A standardized bacterial taxonomy based on genome phylogeny substantially revises the tree of life.</title>
        <authorList>
            <person name="Parks D.H."/>
            <person name="Chuvochina M."/>
            <person name="Waite D.W."/>
            <person name="Rinke C."/>
            <person name="Skarshewski A."/>
            <person name="Chaumeil P.A."/>
            <person name="Hugenholtz P."/>
        </authorList>
    </citation>
    <scope>NUCLEOTIDE SEQUENCE [LARGE SCALE GENOMIC DNA]</scope>
    <source>
        <strain evidence="5">UBA8707</strain>
        <strain evidence="6">UBA9881</strain>
    </source>
</reference>
<dbReference type="Pfam" id="PF03480">
    <property type="entry name" value="DctP"/>
    <property type="match status" value="1"/>
</dbReference>
<dbReference type="CDD" id="cd13603">
    <property type="entry name" value="PBP2_TRAP_Siap_TeaA_like"/>
    <property type="match status" value="1"/>
</dbReference>
<proteinExistence type="inferred from homology"/>
<dbReference type="InterPro" id="IPR018389">
    <property type="entry name" value="DctP_fam"/>
</dbReference>
<dbReference type="PANTHER" id="PTHR33376:SF4">
    <property type="entry name" value="SIALIC ACID-BINDING PERIPLASMIC PROTEIN SIAP"/>
    <property type="match status" value="1"/>
</dbReference>
<evidence type="ECO:0000313" key="6">
    <source>
        <dbReference type="EMBL" id="HCW68081.1"/>
    </source>
</evidence>
<dbReference type="Proteomes" id="UP000264753">
    <property type="component" value="Unassembled WGS sequence"/>
</dbReference>
<dbReference type="PROSITE" id="PS51318">
    <property type="entry name" value="TAT"/>
    <property type="match status" value="1"/>
</dbReference>
<dbReference type="EMBL" id="DPOP01000098">
    <property type="protein sequence ID" value="HCW68081.1"/>
    <property type="molecule type" value="Genomic_DNA"/>
</dbReference>
<dbReference type="Proteomes" id="UP000264179">
    <property type="component" value="Unassembled WGS sequence"/>
</dbReference>
<dbReference type="GO" id="GO:0030288">
    <property type="term" value="C:outer membrane-bounded periplasmic space"/>
    <property type="evidence" value="ECO:0007669"/>
    <property type="project" value="InterPro"/>
</dbReference>
<dbReference type="Gene3D" id="3.40.190.170">
    <property type="entry name" value="Bacterial extracellular solute-binding protein, family 7"/>
    <property type="match status" value="1"/>
</dbReference>
<keyword evidence="3" id="KW-0813">Transport</keyword>
<evidence type="ECO:0000256" key="1">
    <source>
        <dbReference type="ARBA" id="ARBA00004196"/>
    </source>
</evidence>
<evidence type="ECO:0000313" key="7">
    <source>
        <dbReference type="Proteomes" id="UP000264179"/>
    </source>
</evidence>
<dbReference type="PIRSF" id="PIRSF006470">
    <property type="entry name" value="DctB"/>
    <property type="match status" value="1"/>
</dbReference>
<dbReference type="GO" id="GO:0055085">
    <property type="term" value="P:transmembrane transport"/>
    <property type="evidence" value="ECO:0007669"/>
    <property type="project" value="InterPro"/>
</dbReference>
<evidence type="ECO:0000256" key="2">
    <source>
        <dbReference type="ARBA" id="ARBA00009023"/>
    </source>
</evidence>
<dbReference type="EMBL" id="DOOG01000054">
    <property type="protein sequence ID" value="HBU97440.1"/>
    <property type="molecule type" value="Genomic_DNA"/>
</dbReference>
<dbReference type="AlphaFoldDB" id="A0A358HQL0"/>
<dbReference type="NCBIfam" id="TIGR01409">
    <property type="entry name" value="TAT_signal_seq"/>
    <property type="match status" value="1"/>
</dbReference>
<dbReference type="NCBIfam" id="NF037995">
    <property type="entry name" value="TRAP_S1"/>
    <property type="match status" value="1"/>
</dbReference>
<accession>A0A358HQL0</accession>
<organism evidence="5 8">
    <name type="scientific">Thalassospira lucentensis</name>
    <dbReference type="NCBI Taxonomy" id="168935"/>
    <lineage>
        <taxon>Bacteria</taxon>
        <taxon>Pseudomonadati</taxon>
        <taxon>Pseudomonadota</taxon>
        <taxon>Alphaproteobacteria</taxon>
        <taxon>Rhodospirillales</taxon>
        <taxon>Thalassospiraceae</taxon>
        <taxon>Thalassospira</taxon>
    </lineage>
</organism>
<comment type="subcellular location">
    <subcellularLocation>
        <location evidence="1">Cell envelope</location>
    </subcellularLocation>
</comment>
<evidence type="ECO:0000313" key="8">
    <source>
        <dbReference type="Proteomes" id="UP000264753"/>
    </source>
</evidence>
<evidence type="ECO:0008006" key="9">
    <source>
        <dbReference type="Google" id="ProtNLM"/>
    </source>
</evidence>
<keyword evidence="4" id="KW-0732">Signal</keyword>